<reference evidence="2 3" key="1">
    <citation type="journal article" date="2009" name="Stand. Genomic Sci.">
        <title>Complete genome sequence of Desulfomicrobium baculatum type strain (X).</title>
        <authorList>
            <person name="Copeland A."/>
            <person name="Spring S."/>
            <person name="Goker M."/>
            <person name="Schneider S."/>
            <person name="Lapidus A."/>
            <person name="Del Rio T.G."/>
            <person name="Tice H."/>
            <person name="Cheng J.F."/>
            <person name="Chen F."/>
            <person name="Nolan M."/>
            <person name="Bruce D."/>
            <person name="Goodwin L."/>
            <person name="Pitluck S."/>
            <person name="Ivanova N."/>
            <person name="Mavrommatis K."/>
            <person name="Ovchinnikova G."/>
            <person name="Pati A."/>
            <person name="Chen A."/>
            <person name="Palaniappan K."/>
            <person name="Land M."/>
            <person name="Hauser L."/>
            <person name="Chang Y.J."/>
            <person name="Jeffries C.C."/>
            <person name="Meincke L."/>
            <person name="Sims D."/>
            <person name="Brettin T."/>
            <person name="Detter J.C."/>
            <person name="Han C."/>
            <person name="Chain P."/>
            <person name="Bristow J."/>
            <person name="Eisen J.A."/>
            <person name="Markowitz V."/>
            <person name="Hugenholtz P."/>
            <person name="Kyrpides N.C."/>
            <person name="Klenk H.P."/>
            <person name="Lucas S."/>
        </authorList>
    </citation>
    <scope>NUCLEOTIDE SEQUENCE [LARGE SCALE GENOMIC DNA]</scope>
    <source>
        <strain evidence="3">DSM 4028 / VKM B-1378 / X</strain>
    </source>
</reference>
<keyword evidence="3" id="KW-1185">Reference proteome</keyword>
<evidence type="ECO:0000313" key="2">
    <source>
        <dbReference type="EMBL" id="ACU88900.1"/>
    </source>
</evidence>
<feature type="compositionally biased region" description="Basic and acidic residues" evidence="1">
    <location>
        <begin position="1"/>
        <end position="16"/>
    </location>
</feature>
<proteinExistence type="predicted"/>
<dbReference type="RefSeq" id="WP_015773000.1">
    <property type="nucleotide sequence ID" value="NC_013173.1"/>
</dbReference>
<protein>
    <submittedName>
        <fullName evidence="2">Uncharacterized protein</fullName>
    </submittedName>
</protein>
<name>C7LNL5_DESBD</name>
<dbReference type="HOGENOM" id="CLU_2787027_0_0_7"/>
<dbReference type="Proteomes" id="UP000002216">
    <property type="component" value="Chromosome"/>
</dbReference>
<accession>C7LNL5</accession>
<dbReference type="OrthoDB" id="5472051at2"/>
<feature type="region of interest" description="Disordered" evidence="1">
    <location>
        <begin position="1"/>
        <end position="68"/>
    </location>
</feature>
<sequence length="68" mass="7656">MSLRVDKPEAQGRWREGQLSWDTGHQKKRQQRNPAQDNDTFGEGAENESLYNSKGDLIPLSSSLKVGI</sequence>
<dbReference type="AlphaFoldDB" id="C7LNL5"/>
<dbReference type="KEGG" id="dba:Dbac_0781"/>
<evidence type="ECO:0000256" key="1">
    <source>
        <dbReference type="SAM" id="MobiDB-lite"/>
    </source>
</evidence>
<dbReference type="EMBL" id="CP001629">
    <property type="protein sequence ID" value="ACU88900.1"/>
    <property type="molecule type" value="Genomic_DNA"/>
</dbReference>
<gene>
    <name evidence="2" type="ordered locus">Dbac_0781</name>
</gene>
<organism evidence="2 3">
    <name type="scientific">Desulfomicrobium baculatum (strain DSM 4028 / VKM B-1378 / X)</name>
    <name type="common">Desulfovibrio baculatus</name>
    <dbReference type="NCBI Taxonomy" id="525897"/>
    <lineage>
        <taxon>Bacteria</taxon>
        <taxon>Pseudomonadati</taxon>
        <taxon>Thermodesulfobacteriota</taxon>
        <taxon>Desulfovibrionia</taxon>
        <taxon>Desulfovibrionales</taxon>
        <taxon>Desulfomicrobiaceae</taxon>
        <taxon>Desulfomicrobium</taxon>
    </lineage>
</organism>
<evidence type="ECO:0000313" key="3">
    <source>
        <dbReference type="Proteomes" id="UP000002216"/>
    </source>
</evidence>